<dbReference type="OrthoDB" id="5449373at2"/>
<name>A0A917DMQ9_9SPHN</name>
<dbReference type="Pfam" id="PF00300">
    <property type="entry name" value="His_Phos_1"/>
    <property type="match status" value="1"/>
</dbReference>
<dbReference type="AlphaFoldDB" id="A0A917DMQ9"/>
<evidence type="ECO:0000313" key="2">
    <source>
        <dbReference type="Proteomes" id="UP000598997"/>
    </source>
</evidence>
<proteinExistence type="predicted"/>
<dbReference type="SUPFAM" id="SSF53254">
    <property type="entry name" value="Phosphoglycerate mutase-like"/>
    <property type="match status" value="1"/>
</dbReference>
<evidence type="ECO:0000313" key="1">
    <source>
        <dbReference type="EMBL" id="GGD50265.1"/>
    </source>
</evidence>
<dbReference type="InterPro" id="IPR029033">
    <property type="entry name" value="His_PPase_superfam"/>
</dbReference>
<dbReference type="SMART" id="SM00855">
    <property type="entry name" value="PGAM"/>
    <property type="match status" value="1"/>
</dbReference>
<dbReference type="Gene3D" id="3.40.50.1240">
    <property type="entry name" value="Phosphoglycerate mutase-like"/>
    <property type="match status" value="1"/>
</dbReference>
<dbReference type="EMBL" id="BMIO01000008">
    <property type="protein sequence ID" value="GGD50265.1"/>
    <property type="molecule type" value="Genomic_DNA"/>
</dbReference>
<sequence length="192" mass="20711">MIPFTLHLMRHGPPLRTGLMLGHHDEPAASGAHADMVSRAAMLEFGAIVSSDLGRAVDGAAAIARARGLPLRRDVRWRELHFGVWDGMPASEIDPQGLQRFWADPDAYPPPGGERWSALRRRVLSAIDALAGPALVVTHGGAMRAAISVLTGLDHRGVWAFDLPYGACVSLRVWRGETADTPLSGQITDLRS</sequence>
<dbReference type="CDD" id="cd07067">
    <property type="entry name" value="HP_PGM_like"/>
    <property type="match status" value="1"/>
</dbReference>
<accession>A0A917DMQ9</accession>
<comment type="caution">
    <text evidence="1">The sequence shown here is derived from an EMBL/GenBank/DDBJ whole genome shotgun (WGS) entry which is preliminary data.</text>
</comment>
<dbReference type="InterPro" id="IPR013078">
    <property type="entry name" value="His_Pase_superF_clade-1"/>
</dbReference>
<dbReference type="Proteomes" id="UP000598997">
    <property type="component" value="Unassembled WGS sequence"/>
</dbReference>
<reference evidence="1 2" key="1">
    <citation type="journal article" date="2014" name="Int. J. Syst. Evol. Microbiol.">
        <title>Complete genome sequence of Corynebacterium casei LMG S-19264T (=DSM 44701T), isolated from a smear-ripened cheese.</title>
        <authorList>
            <consortium name="US DOE Joint Genome Institute (JGI-PGF)"/>
            <person name="Walter F."/>
            <person name="Albersmeier A."/>
            <person name="Kalinowski J."/>
            <person name="Ruckert C."/>
        </authorList>
    </citation>
    <scope>NUCLEOTIDE SEQUENCE [LARGE SCALE GENOMIC DNA]</scope>
    <source>
        <strain evidence="1 2">CGMCC 1.15358</strain>
    </source>
</reference>
<keyword evidence="2" id="KW-1185">Reference proteome</keyword>
<organism evidence="1 2">
    <name type="scientific">Croceicoccus pelagius</name>
    <dbReference type="NCBI Taxonomy" id="1703341"/>
    <lineage>
        <taxon>Bacteria</taxon>
        <taxon>Pseudomonadati</taxon>
        <taxon>Pseudomonadota</taxon>
        <taxon>Alphaproteobacteria</taxon>
        <taxon>Sphingomonadales</taxon>
        <taxon>Erythrobacteraceae</taxon>
        <taxon>Croceicoccus</taxon>
    </lineage>
</organism>
<gene>
    <name evidence="1" type="ORF">GCM10010989_25640</name>
</gene>
<protein>
    <submittedName>
        <fullName evidence="1">Fructose 2,6-bisphosphatase</fullName>
    </submittedName>
</protein>